<proteinExistence type="predicted"/>
<evidence type="ECO:0000313" key="2">
    <source>
        <dbReference type="EMBL" id="KIL79921.1"/>
    </source>
</evidence>
<sequence length="164" mass="19453">MMKREVEIPEQLKHSLFFSEKGRVEWPAEASLSSAPFFIYELSGEGQPWLLEDKGLDMIEREWFRLKAELESKFQRRDRDTQVQMQAAIALFLMKLFWGNGQPVQLTGWDKQVKKLEVQPVNAADRLAFVFHRPYSYHSYRQVRELMIEQDKLLAKKTAMKEKK</sequence>
<comment type="caution">
    <text evidence="2">The sequence shown here is derived from an EMBL/GenBank/DDBJ whole genome shotgun (WGS) entry which is preliminary data.</text>
</comment>
<name>A0ABR5AZY8_BACBA</name>
<dbReference type="RefSeq" id="WP_156141435.1">
    <property type="nucleotide sequence ID" value="NZ_JARTHD010000004.1"/>
</dbReference>
<dbReference type="Proteomes" id="UP000031982">
    <property type="component" value="Unassembled WGS sequence"/>
</dbReference>
<feature type="domain" description="YpoC-like" evidence="1">
    <location>
        <begin position="56"/>
        <end position="161"/>
    </location>
</feature>
<protein>
    <recommendedName>
        <fullName evidence="1">YpoC-like domain-containing protein</fullName>
    </recommendedName>
</protein>
<reference evidence="2 3" key="1">
    <citation type="submission" date="2015-01" db="EMBL/GenBank/DDBJ databases">
        <title>Genome Assembly of Bacillus badius MTCC 1458.</title>
        <authorList>
            <person name="Verma A."/>
            <person name="Khatri I."/>
            <person name="Mual P."/>
            <person name="Subramanian S."/>
            <person name="Krishnamurthi S."/>
        </authorList>
    </citation>
    <scope>NUCLEOTIDE SEQUENCE [LARGE SCALE GENOMIC DNA]</scope>
    <source>
        <strain evidence="2 3">MTCC 1458</strain>
    </source>
</reference>
<dbReference type="Pfam" id="PF21747">
    <property type="entry name" value="YpoC"/>
    <property type="match status" value="1"/>
</dbReference>
<evidence type="ECO:0000313" key="3">
    <source>
        <dbReference type="Proteomes" id="UP000031982"/>
    </source>
</evidence>
<evidence type="ECO:0000259" key="1">
    <source>
        <dbReference type="Pfam" id="PF21747"/>
    </source>
</evidence>
<gene>
    <name evidence="2" type="ORF">SD77_2375</name>
</gene>
<dbReference type="EMBL" id="JXLP01000002">
    <property type="protein sequence ID" value="KIL79921.1"/>
    <property type="molecule type" value="Genomic_DNA"/>
</dbReference>
<accession>A0ABR5AZY8</accession>
<organism evidence="2 3">
    <name type="scientific">Bacillus badius</name>
    <dbReference type="NCBI Taxonomy" id="1455"/>
    <lineage>
        <taxon>Bacteria</taxon>
        <taxon>Bacillati</taxon>
        <taxon>Bacillota</taxon>
        <taxon>Bacilli</taxon>
        <taxon>Bacillales</taxon>
        <taxon>Bacillaceae</taxon>
        <taxon>Pseudobacillus</taxon>
    </lineage>
</organism>
<keyword evidence="3" id="KW-1185">Reference proteome</keyword>
<dbReference type="InterPro" id="IPR048427">
    <property type="entry name" value="YpoC"/>
</dbReference>